<feature type="chain" id="PRO_5046313486" evidence="1">
    <location>
        <begin position="21"/>
        <end position="245"/>
    </location>
</feature>
<comment type="caution">
    <text evidence="2">The sequence shown here is derived from an EMBL/GenBank/DDBJ whole genome shotgun (WGS) entry which is preliminary data.</text>
</comment>
<feature type="signal peptide" evidence="1">
    <location>
        <begin position="1"/>
        <end position="20"/>
    </location>
</feature>
<protein>
    <submittedName>
        <fullName evidence="2">Outer membrane beta-barrel protein</fullName>
    </submittedName>
</protein>
<evidence type="ECO:0000313" key="3">
    <source>
        <dbReference type="Proteomes" id="UP001175147"/>
    </source>
</evidence>
<accession>A0ABT8YW71</accession>
<keyword evidence="3" id="KW-1185">Reference proteome</keyword>
<dbReference type="Proteomes" id="UP001175147">
    <property type="component" value="Unassembled WGS sequence"/>
</dbReference>
<dbReference type="EMBL" id="JAUPBM010000013">
    <property type="protein sequence ID" value="MDO7019572.1"/>
    <property type="molecule type" value="Genomic_DNA"/>
</dbReference>
<name>A0ABT8YW71_9SPIR</name>
<sequence>MMKKQLIALLLFILTSISFAQNTSGDTNVSNNTVDKNVKYDNTQTNTVSVISHRNSLGVNFGPTVFYMLIAPSVVNIMFPSKDVNNLKLQGNFGLDLTYTYRAADKIDINVDAGFYAMKTYYDNDNITYNGDVYGIGASVGVRFYYNKKDRASGFFLMPKFGGTLFITHNKEFLKESSTYTNRNTYIYDFYVSGEIGFRIDLSRSFGINSGLRPFFDISILDIGYSYNHLLRFVPLPRFAIGILF</sequence>
<gene>
    <name evidence="2" type="ORF">Q5M86_02155</name>
</gene>
<dbReference type="RefSeq" id="WP_020003439.1">
    <property type="nucleotide sequence ID" value="NZ_JAUPBL010000019.1"/>
</dbReference>
<reference evidence="2" key="1">
    <citation type="submission" date="2023-07" db="EMBL/GenBank/DDBJ databases">
        <title>Mucosal microbiota of week-old chicken and adult hens.</title>
        <authorList>
            <person name="Volf J."/>
            <person name="Karasova D."/>
            <person name="Crhanova M."/>
            <person name="Faldynova M."/>
            <person name="Prikrylova H."/>
            <person name="Zeman M."/>
            <person name="Babak V."/>
            <person name="Rajova J."/>
            <person name="Rychlik I."/>
        </authorList>
    </citation>
    <scope>NUCLEOTIDE SEQUENCE</scope>
    <source>
        <strain evidence="2">ET902</strain>
    </source>
</reference>
<evidence type="ECO:0000256" key="1">
    <source>
        <dbReference type="SAM" id="SignalP"/>
    </source>
</evidence>
<organism evidence="2 3">
    <name type="scientific">Brachyspira innocens</name>
    <dbReference type="NCBI Taxonomy" id="13264"/>
    <lineage>
        <taxon>Bacteria</taxon>
        <taxon>Pseudomonadati</taxon>
        <taxon>Spirochaetota</taxon>
        <taxon>Spirochaetia</taxon>
        <taxon>Brachyspirales</taxon>
        <taxon>Brachyspiraceae</taxon>
        <taxon>Brachyspira</taxon>
    </lineage>
</organism>
<proteinExistence type="predicted"/>
<keyword evidence="1" id="KW-0732">Signal</keyword>
<evidence type="ECO:0000313" key="2">
    <source>
        <dbReference type="EMBL" id="MDO7019572.1"/>
    </source>
</evidence>